<evidence type="ECO:0000313" key="1">
    <source>
        <dbReference type="EMBL" id="CRL09204.1"/>
    </source>
</evidence>
<sequence>MTYMDTLCSTPPRAQHSSILGALINRISLWRERQTLAKLDDAALLDLGISARAAAEEARRSFWDVPTNRAV</sequence>
<accession>A0A0H5CWU4</accession>
<reference evidence="1 2" key="1">
    <citation type="submission" date="2015-05" db="EMBL/GenBank/DDBJ databases">
        <authorList>
            <person name="Rodrigo-Torres Lidia"/>
            <person name="Arahal R.David."/>
        </authorList>
    </citation>
    <scope>NUCLEOTIDE SEQUENCE [LARGE SCALE GENOMIC DNA]</scope>
    <source>
        <strain evidence="1 2">CECT 7321</strain>
    </source>
</reference>
<evidence type="ECO:0000313" key="2">
    <source>
        <dbReference type="Proteomes" id="UP000043764"/>
    </source>
</evidence>
<dbReference type="STRING" id="481446.NIT7645_03058"/>
<dbReference type="GeneID" id="78397863"/>
<evidence type="ECO:0008006" key="3">
    <source>
        <dbReference type="Google" id="ProtNLM"/>
    </source>
</evidence>
<dbReference type="Proteomes" id="UP000043764">
    <property type="component" value="Unassembled WGS sequence"/>
</dbReference>
<gene>
    <name evidence="1" type="ORF">NIT7321_00033</name>
</gene>
<protein>
    <recommendedName>
        <fullName evidence="3">DUF1127 domain-containing protein</fullName>
    </recommendedName>
</protein>
<dbReference type="RefSeq" id="WP_008563269.1">
    <property type="nucleotide sequence ID" value="NZ_BSKQ01000001.1"/>
</dbReference>
<dbReference type="EMBL" id="CVRL01000001">
    <property type="protein sequence ID" value="CRL09204.1"/>
    <property type="molecule type" value="Genomic_DNA"/>
</dbReference>
<name>A0A0H5CWU4_9RHOB</name>
<dbReference type="AlphaFoldDB" id="A0A0H5CWU4"/>
<organism evidence="1 2">
    <name type="scientific">Phaeobacter italicus</name>
    <dbReference type="NCBI Taxonomy" id="481446"/>
    <lineage>
        <taxon>Bacteria</taxon>
        <taxon>Pseudomonadati</taxon>
        <taxon>Pseudomonadota</taxon>
        <taxon>Alphaproteobacteria</taxon>
        <taxon>Rhodobacterales</taxon>
        <taxon>Roseobacteraceae</taxon>
        <taxon>Phaeobacter</taxon>
    </lineage>
</organism>
<keyword evidence="2" id="KW-1185">Reference proteome</keyword>
<proteinExistence type="predicted"/>